<comment type="caution">
    <text evidence="2">The sequence shown here is derived from an EMBL/GenBank/DDBJ whole genome shotgun (WGS) entry which is preliminary data.</text>
</comment>
<keyword evidence="3" id="KW-1185">Reference proteome</keyword>
<organism evidence="2 3">
    <name type="scientific">Sphingobacterium bovistauri</name>
    <dbReference type="NCBI Taxonomy" id="2781959"/>
    <lineage>
        <taxon>Bacteria</taxon>
        <taxon>Pseudomonadati</taxon>
        <taxon>Bacteroidota</taxon>
        <taxon>Sphingobacteriia</taxon>
        <taxon>Sphingobacteriales</taxon>
        <taxon>Sphingobacteriaceae</taxon>
        <taxon>Sphingobacterium</taxon>
    </lineage>
</organism>
<reference evidence="2" key="1">
    <citation type="submission" date="2020-10" db="EMBL/GenBank/DDBJ databases">
        <authorList>
            <person name="Lu T."/>
            <person name="Wang Q."/>
            <person name="Han X."/>
        </authorList>
    </citation>
    <scope>NUCLEOTIDE SEQUENCE</scope>
    <source>
        <strain evidence="2">WQ 366</strain>
    </source>
</reference>
<evidence type="ECO:0000256" key="1">
    <source>
        <dbReference type="SAM" id="MobiDB-lite"/>
    </source>
</evidence>
<sequence>MKFGQVPDPSIIDFSIPTTPKETLDLLKKNKSDKPMEVYVGCAKWNKTDLKGFYPRGTKDELAYYSTQFNSIELNATFYNSPSKQQVETWRDKTPLDFKFFPKIPQSISHFSRLLNTDEKVKEFVDSTVLFEDKFGMAFLQLIDNFKPKDFERMEKFLRDFPKGYPLAVEVRNEEWFKSEVAKKFFALLEKTNKTNVLVDTAGRRDMMHMRLTTPTAFVRYVGANHPTDYTRLDQWINTIVEWKEAGLQQLYFFIHQNVEVESPLLAAHFIDKLNKAIGTKLPIPQKPEDPKKGKSAPTLF</sequence>
<accession>A0ABS7Z3W2</accession>
<protein>
    <submittedName>
        <fullName evidence="2">DUF72 domain-containing protein</fullName>
    </submittedName>
</protein>
<proteinExistence type="predicted"/>
<evidence type="ECO:0000313" key="3">
    <source>
        <dbReference type="Proteomes" id="UP001165302"/>
    </source>
</evidence>
<dbReference type="PANTHER" id="PTHR30348:SF9">
    <property type="entry name" value="UPF0759 PROTEIN YECE"/>
    <property type="match status" value="1"/>
</dbReference>
<evidence type="ECO:0000313" key="2">
    <source>
        <dbReference type="EMBL" id="MCA5004849.1"/>
    </source>
</evidence>
<dbReference type="EMBL" id="JADEYP010000009">
    <property type="protein sequence ID" value="MCA5004849.1"/>
    <property type="molecule type" value="Genomic_DNA"/>
</dbReference>
<dbReference type="Gene3D" id="3.20.20.410">
    <property type="entry name" value="Protein of unknown function UPF0759"/>
    <property type="match status" value="1"/>
</dbReference>
<dbReference type="InterPro" id="IPR036520">
    <property type="entry name" value="UPF0759_sf"/>
</dbReference>
<dbReference type="RefSeq" id="WP_225552236.1">
    <property type="nucleotide sequence ID" value="NZ_JADEYP010000009.1"/>
</dbReference>
<dbReference type="Proteomes" id="UP001165302">
    <property type="component" value="Unassembled WGS sequence"/>
</dbReference>
<name>A0ABS7Z3W2_9SPHI</name>
<dbReference type="SUPFAM" id="SSF117396">
    <property type="entry name" value="TM1631-like"/>
    <property type="match status" value="1"/>
</dbReference>
<feature type="region of interest" description="Disordered" evidence="1">
    <location>
        <begin position="281"/>
        <end position="301"/>
    </location>
</feature>
<gene>
    <name evidence="2" type="ORF">IPZ78_06740</name>
</gene>
<dbReference type="PANTHER" id="PTHR30348">
    <property type="entry name" value="UNCHARACTERIZED PROTEIN YECE"/>
    <property type="match status" value="1"/>
</dbReference>
<dbReference type="InterPro" id="IPR002763">
    <property type="entry name" value="DUF72"/>
</dbReference>
<dbReference type="Pfam" id="PF01904">
    <property type="entry name" value="DUF72"/>
    <property type="match status" value="1"/>
</dbReference>